<evidence type="ECO:0000313" key="2">
    <source>
        <dbReference type="EMBL" id="WWY02317.1"/>
    </source>
</evidence>
<sequence length="120" mass="14804">MDYQKNYSEKSKYSRVWSKEGAEDAIRQYKNFMYLLFKYHDEATIKLVPSIEVDEIWHHHILDTRAYLNDCMNIYGYFMHHFPYFGMRGEEDRKDLYQSFSETQDIYFAEFGEYMYEVDF</sequence>
<dbReference type="InterPro" id="IPR009836">
    <property type="entry name" value="GRDP-like"/>
</dbReference>
<evidence type="ECO:0000313" key="3">
    <source>
        <dbReference type="Proteomes" id="UP001149607"/>
    </source>
</evidence>
<evidence type="ECO:0000313" key="1">
    <source>
        <dbReference type="EMBL" id="MDD9327818.1"/>
    </source>
</evidence>
<proteinExistence type="predicted"/>
<dbReference type="Proteomes" id="UP001149607">
    <property type="component" value="Chromosome"/>
</dbReference>
<reference evidence="1" key="1">
    <citation type="submission" date="2022-10" db="EMBL/GenBank/DDBJ databases">
        <authorList>
            <person name="Boutroux M."/>
        </authorList>
    </citation>
    <scope>NUCLEOTIDE SEQUENCE</scope>
    <source>
        <strain evidence="1">51.81</strain>
    </source>
</reference>
<dbReference type="Pfam" id="PF07173">
    <property type="entry name" value="GRDP-like"/>
    <property type="match status" value="1"/>
</dbReference>
<keyword evidence="3" id="KW-1185">Reference proteome</keyword>
<name>A0A9X4E951_9NEIS</name>
<dbReference type="AlphaFoldDB" id="A0A9X4E951"/>
<dbReference type="EMBL" id="JAPQFL010000003">
    <property type="protein sequence ID" value="MDD9327818.1"/>
    <property type="molecule type" value="Genomic_DNA"/>
</dbReference>
<dbReference type="EMBL" id="CP146598">
    <property type="protein sequence ID" value="WWY02317.1"/>
    <property type="molecule type" value="Genomic_DNA"/>
</dbReference>
<protein>
    <submittedName>
        <fullName evidence="1">Glycine-rich domain-containing protein-like</fullName>
    </submittedName>
</protein>
<organism evidence="1">
    <name type="scientific">Neisseria leonii</name>
    <dbReference type="NCBI Taxonomy" id="2995413"/>
    <lineage>
        <taxon>Bacteria</taxon>
        <taxon>Pseudomonadati</taxon>
        <taxon>Pseudomonadota</taxon>
        <taxon>Betaproteobacteria</taxon>
        <taxon>Neisseriales</taxon>
        <taxon>Neisseriaceae</taxon>
        <taxon>Neisseria</taxon>
    </lineage>
</organism>
<gene>
    <name evidence="1" type="ORF">ORY91_001230</name>
    <name evidence="2" type="ORF">V9W64_06170</name>
</gene>
<dbReference type="RefSeq" id="WP_274585001.1">
    <property type="nucleotide sequence ID" value="NZ_CP145811.1"/>
</dbReference>
<accession>A0A9X4E951</accession>
<reference evidence="2" key="2">
    <citation type="submission" date="2024-02" db="EMBL/GenBank/DDBJ databases">
        <title>Neisseria leonii sp. nov.</title>
        <authorList>
            <person name="Boutroux M."/>
            <person name="Favre-Rochex S."/>
            <person name="Gorgette O."/>
            <person name="Touak G."/>
            <person name="Muhle E."/>
            <person name="Chesneau O."/>
            <person name="Clermont D."/>
            <person name="Rahi P."/>
        </authorList>
    </citation>
    <scope>NUCLEOTIDE SEQUENCE</scope>
    <source>
        <strain evidence="2">51.81</strain>
    </source>
</reference>